<dbReference type="InterPro" id="IPR008278">
    <property type="entry name" value="4-PPantetheinyl_Trfase_dom"/>
</dbReference>
<organism evidence="3 4">
    <name type="scientific">Gillisia lutea</name>
    <dbReference type="NCBI Taxonomy" id="2909668"/>
    <lineage>
        <taxon>Bacteria</taxon>
        <taxon>Pseudomonadati</taxon>
        <taxon>Bacteroidota</taxon>
        <taxon>Flavobacteriia</taxon>
        <taxon>Flavobacteriales</taxon>
        <taxon>Flavobacteriaceae</taxon>
        <taxon>Gillisia</taxon>
    </lineage>
</organism>
<name>A0ABS9EFD0_9FLAO</name>
<dbReference type="Pfam" id="PF01648">
    <property type="entry name" value="ACPS"/>
    <property type="match status" value="1"/>
</dbReference>
<proteinExistence type="predicted"/>
<evidence type="ECO:0000259" key="2">
    <source>
        <dbReference type="Pfam" id="PF01648"/>
    </source>
</evidence>
<comment type="caution">
    <text evidence="3">The sequence shown here is derived from an EMBL/GenBank/DDBJ whole genome shotgun (WGS) entry which is preliminary data.</text>
</comment>
<reference evidence="3" key="1">
    <citation type="submission" date="2022-01" db="EMBL/GenBank/DDBJ databases">
        <title>Gillisia lutea sp. nov., isolated from marine plastic residues from the Malvarosa beach (Valencia, Spain).</title>
        <authorList>
            <person name="Vidal-Verdu A."/>
            <person name="Molina-Menor E."/>
            <person name="Satari L."/>
            <person name="Pascual J."/>
            <person name="Pereto J."/>
            <person name="Porcar M."/>
        </authorList>
    </citation>
    <scope>NUCLEOTIDE SEQUENCE</scope>
    <source>
        <strain evidence="3">M10.2A</strain>
    </source>
</reference>
<dbReference type="GO" id="GO:0016740">
    <property type="term" value="F:transferase activity"/>
    <property type="evidence" value="ECO:0007669"/>
    <property type="project" value="UniProtKB-KW"/>
</dbReference>
<feature type="domain" description="4'-phosphopantetheinyl transferase" evidence="2">
    <location>
        <begin position="2"/>
        <end position="70"/>
    </location>
</feature>
<sequence length="192" mass="22251">MIGNDIIDLEVAASQHTWKRKGFLDKLYTPQEQEIILKSDSPALFVWALWAMKEASYKAHQRKFNLPRRFNPKDYCSKLDDIRDNYILGTVNIGECLYYTEVHRSIYKLHCIASQERSINIVEYHTSSIDSIKSHLITKISEEQNIKPELLNIQKNENFIPYASHNGKPVCSKFSISHHGKYSAYILALTNC</sequence>
<dbReference type="Gene3D" id="3.90.470.20">
    <property type="entry name" value="4'-phosphopantetheinyl transferase domain"/>
    <property type="match status" value="1"/>
</dbReference>
<dbReference type="SUPFAM" id="SSF56214">
    <property type="entry name" value="4'-phosphopantetheinyl transferase"/>
    <property type="match status" value="1"/>
</dbReference>
<keyword evidence="1 3" id="KW-0808">Transferase</keyword>
<gene>
    <name evidence="3" type="ORF">L1I30_07900</name>
</gene>
<dbReference type="RefSeq" id="WP_236133738.1">
    <property type="nucleotide sequence ID" value="NZ_JAKGTH010000008.1"/>
</dbReference>
<protein>
    <submittedName>
        <fullName evidence="3">4'-phosphopantetheinyl transferase superfamily protein</fullName>
    </submittedName>
</protein>
<dbReference type="EMBL" id="JAKGTH010000008">
    <property type="protein sequence ID" value="MCF4101585.1"/>
    <property type="molecule type" value="Genomic_DNA"/>
</dbReference>
<evidence type="ECO:0000313" key="3">
    <source>
        <dbReference type="EMBL" id="MCF4101585.1"/>
    </source>
</evidence>
<evidence type="ECO:0000256" key="1">
    <source>
        <dbReference type="ARBA" id="ARBA00022679"/>
    </source>
</evidence>
<accession>A0ABS9EFD0</accession>
<evidence type="ECO:0000313" key="4">
    <source>
        <dbReference type="Proteomes" id="UP001179363"/>
    </source>
</evidence>
<dbReference type="Proteomes" id="UP001179363">
    <property type="component" value="Unassembled WGS sequence"/>
</dbReference>
<keyword evidence="4" id="KW-1185">Reference proteome</keyword>
<dbReference type="InterPro" id="IPR037143">
    <property type="entry name" value="4-PPantetheinyl_Trfase_dom_sf"/>
</dbReference>